<dbReference type="EMBL" id="ODYU01001977">
    <property type="protein sequence ID" value="SOQ38919.1"/>
    <property type="molecule type" value="Genomic_DNA"/>
</dbReference>
<name>A0A2H1VDK4_SPOFR</name>
<proteinExistence type="predicted"/>
<gene>
    <name evidence="1" type="ORF">SFRICE_033469</name>
</gene>
<accession>A0A2H1VDK4</accession>
<evidence type="ECO:0000313" key="1">
    <source>
        <dbReference type="EMBL" id="SOQ38919.1"/>
    </source>
</evidence>
<sequence length="76" mass="8477">MCAIILPQKGPVGLIPTRTVKRVTGTPARKTGVVTGRWENHPMTSLALGEARESVRLWIKTTPFLLLLFKPEPRNE</sequence>
<reference evidence="1" key="1">
    <citation type="submission" date="2016-07" db="EMBL/GenBank/DDBJ databases">
        <authorList>
            <person name="Bretaudeau A."/>
        </authorList>
    </citation>
    <scope>NUCLEOTIDE SEQUENCE</scope>
    <source>
        <strain evidence="1">Rice</strain>
        <tissue evidence="1">Whole body</tissue>
    </source>
</reference>
<dbReference type="AlphaFoldDB" id="A0A2H1VDK4"/>
<organism evidence="1">
    <name type="scientific">Spodoptera frugiperda</name>
    <name type="common">Fall armyworm</name>
    <dbReference type="NCBI Taxonomy" id="7108"/>
    <lineage>
        <taxon>Eukaryota</taxon>
        <taxon>Metazoa</taxon>
        <taxon>Ecdysozoa</taxon>
        <taxon>Arthropoda</taxon>
        <taxon>Hexapoda</taxon>
        <taxon>Insecta</taxon>
        <taxon>Pterygota</taxon>
        <taxon>Neoptera</taxon>
        <taxon>Endopterygota</taxon>
        <taxon>Lepidoptera</taxon>
        <taxon>Glossata</taxon>
        <taxon>Ditrysia</taxon>
        <taxon>Noctuoidea</taxon>
        <taxon>Noctuidae</taxon>
        <taxon>Amphipyrinae</taxon>
        <taxon>Spodoptera</taxon>
    </lineage>
</organism>
<protein>
    <submittedName>
        <fullName evidence="1">SFRICE_033469</fullName>
    </submittedName>
</protein>